<organism evidence="2 3">
    <name type="scientific">Halalkaliarchaeum desulfuricum</name>
    <dbReference type="NCBI Taxonomy" id="2055893"/>
    <lineage>
        <taxon>Archaea</taxon>
        <taxon>Methanobacteriati</taxon>
        <taxon>Methanobacteriota</taxon>
        <taxon>Stenosarchaea group</taxon>
        <taxon>Halobacteria</taxon>
        <taxon>Halobacteriales</taxon>
        <taxon>Haloferacaceae</taxon>
        <taxon>Halalkaliarchaeum</taxon>
    </lineage>
</organism>
<dbReference type="KEGG" id="hdf:AArcSl_2307"/>
<dbReference type="EMBL" id="CP025066">
    <property type="protein sequence ID" value="AUX09930.1"/>
    <property type="molecule type" value="Genomic_DNA"/>
</dbReference>
<dbReference type="GeneID" id="37878663"/>
<evidence type="ECO:0000313" key="3">
    <source>
        <dbReference type="Proteomes" id="UP000263012"/>
    </source>
</evidence>
<dbReference type="RefSeq" id="WP_119819312.1">
    <property type="nucleotide sequence ID" value="NZ_CP025066.1"/>
</dbReference>
<gene>
    <name evidence="2" type="ORF">AArcSl_2307</name>
</gene>
<dbReference type="Proteomes" id="UP000263012">
    <property type="component" value="Chromosome"/>
</dbReference>
<proteinExistence type="predicted"/>
<accession>A0A343TLF8</accession>
<dbReference type="Pfam" id="PF11213">
    <property type="entry name" value="DUF3006"/>
    <property type="match status" value="1"/>
</dbReference>
<evidence type="ECO:0000313" key="2">
    <source>
        <dbReference type="EMBL" id="AUX09930.1"/>
    </source>
</evidence>
<evidence type="ECO:0008006" key="4">
    <source>
        <dbReference type="Google" id="ProtNLM"/>
    </source>
</evidence>
<name>A0A343TLF8_9EURY</name>
<sequence length="96" mass="10907">MIDGTYIGVLDRIVDGKTAVILLEADDEVQDQRDIPIERVPQEGRKEGSVLAVTVEGSQIEAIEYRPEETTQRREDAQNRLDRLGKRLSEKPDEDE</sequence>
<dbReference type="AlphaFoldDB" id="A0A343TLF8"/>
<evidence type="ECO:0000256" key="1">
    <source>
        <dbReference type="SAM" id="MobiDB-lite"/>
    </source>
</evidence>
<dbReference type="OrthoDB" id="299121at2157"/>
<reference evidence="3" key="1">
    <citation type="submission" date="2017-11" db="EMBL/GenBank/DDBJ databases">
        <title>Phenotypic and genomic properties of facultatively anaerobic sulfur-reducing natronoarchaea from hypersaline soda lakes.</title>
        <authorList>
            <person name="Sorokin D.Y."/>
            <person name="Kublanov I.V."/>
            <person name="Roman P."/>
            <person name="Sinninghe Damste J.S."/>
            <person name="Golyshin P.N."/>
            <person name="Rojo D."/>
            <person name="Ciordia S."/>
            <person name="Mena M.D.C."/>
            <person name="Ferrer M."/>
            <person name="Messina E."/>
            <person name="Smedile F."/>
            <person name="La Spada G."/>
            <person name="La Cono V."/>
            <person name="Yakimov M.M."/>
        </authorList>
    </citation>
    <scope>NUCLEOTIDE SEQUENCE [LARGE SCALE GENOMIC DNA]</scope>
    <source>
        <strain evidence="3">AArc-Sl</strain>
    </source>
</reference>
<feature type="region of interest" description="Disordered" evidence="1">
    <location>
        <begin position="64"/>
        <end position="96"/>
    </location>
</feature>
<keyword evidence="3" id="KW-1185">Reference proteome</keyword>
<protein>
    <recommendedName>
        <fullName evidence="4">DUF3006 domain-containing protein</fullName>
    </recommendedName>
</protein>
<dbReference type="InterPro" id="IPR021377">
    <property type="entry name" value="DUF3006"/>
</dbReference>